<keyword evidence="2" id="KW-1185">Reference proteome</keyword>
<dbReference type="EMBL" id="CP014133">
    <property type="protein sequence ID" value="AVH29220.1"/>
    <property type="molecule type" value="Genomic_DNA"/>
</dbReference>
<reference evidence="2" key="1">
    <citation type="submission" date="2017-12" db="EMBL/GenBank/DDBJ databases">
        <title>FDA dAtabase for Regulatory Grade micrObial Sequences (FDA-ARGOS): Supporting development and validation of Infectious Disease Dx tests.</title>
        <authorList>
            <person name="Hoffmann M."/>
            <person name="Allard M."/>
            <person name="Evans P."/>
            <person name="Brown E."/>
            <person name="Tallon L.J."/>
            <person name="Sadzewicz L."/>
            <person name="Sengamalay N."/>
            <person name="Ott S."/>
            <person name="Godinez A."/>
            <person name="Nagaraj S."/>
            <person name="Vavikolanu K."/>
            <person name="Aluvathingal J."/>
            <person name="Nadendla S."/>
            <person name="Hobson J."/>
            <person name="Sichtig H."/>
        </authorList>
    </citation>
    <scope>NUCLEOTIDE SEQUENCE [LARGE SCALE GENOMIC DNA]</scope>
    <source>
        <strain evidence="2">LMG 3418</strain>
    </source>
</reference>
<gene>
    <name evidence="1" type="ORF">AL468_18810</name>
</gene>
<evidence type="ECO:0000313" key="1">
    <source>
        <dbReference type="EMBL" id="AVH29220.1"/>
    </source>
</evidence>
<evidence type="ECO:0000313" key="2">
    <source>
        <dbReference type="Proteomes" id="UP000237665"/>
    </source>
</evidence>
<accession>A0ABM6SG89</accession>
<protein>
    <submittedName>
        <fullName evidence="1">DUF3265 domain-containing protein</fullName>
    </submittedName>
</protein>
<sequence length="33" mass="3707">MFKRDSARVAFLICGGFRVEVPCRCLVIACFTP</sequence>
<name>A0ABM6SG89_9VIBR</name>
<organism evidence="1 2">
    <name type="scientific">Vibrio diabolicus</name>
    <dbReference type="NCBI Taxonomy" id="50719"/>
    <lineage>
        <taxon>Bacteria</taxon>
        <taxon>Pseudomonadati</taxon>
        <taxon>Pseudomonadota</taxon>
        <taxon>Gammaproteobacteria</taxon>
        <taxon>Vibrionales</taxon>
        <taxon>Vibrionaceae</taxon>
        <taxon>Vibrio</taxon>
        <taxon>Vibrio diabolicus subgroup</taxon>
    </lineage>
</organism>
<dbReference type="Proteomes" id="UP000237665">
    <property type="component" value="Chromosome 2"/>
</dbReference>
<proteinExistence type="predicted"/>